<evidence type="ECO:0008006" key="4">
    <source>
        <dbReference type="Google" id="ProtNLM"/>
    </source>
</evidence>
<feature type="transmembrane region" description="Helical" evidence="1">
    <location>
        <begin position="118"/>
        <end position="140"/>
    </location>
</feature>
<feature type="transmembrane region" description="Helical" evidence="1">
    <location>
        <begin position="41"/>
        <end position="64"/>
    </location>
</feature>
<keyword evidence="3" id="KW-1185">Reference proteome</keyword>
<evidence type="ECO:0000313" key="2">
    <source>
        <dbReference type="EMBL" id="CAK9065214.1"/>
    </source>
</evidence>
<comment type="caution">
    <text evidence="2">The sequence shown here is derived from an EMBL/GenBank/DDBJ whole genome shotgun (WGS) entry which is preliminary data.</text>
</comment>
<accession>A0ABP0NS18</accession>
<name>A0ABP0NS18_9DINO</name>
<feature type="transmembrane region" description="Helical" evidence="1">
    <location>
        <begin position="328"/>
        <end position="348"/>
    </location>
</feature>
<keyword evidence="1" id="KW-1133">Transmembrane helix</keyword>
<proteinExistence type="predicted"/>
<protein>
    <recommendedName>
        <fullName evidence="4">Transmembrane protein</fullName>
    </recommendedName>
</protein>
<gene>
    <name evidence="2" type="ORF">CCMP2556_LOCUS32071</name>
</gene>
<feature type="transmembrane region" description="Helical" evidence="1">
    <location>
        <begin position="183"/>
        <end position="201"/>
    </location>
</feature>
<feature type="transmembrane region" description="Helical" evidence="1">
    <location>
        <begin position="152"/>
        <end position="176"/>
    </location>
</feature>
<dbReference type="EMBL" id="CAXAMN010021986">
    <property type="protein sequence ID" value="CAK9065214.1"/>
    <property type="molecule type" value="Genomic_DNA"/>
</dbReference>
<sequence length="400" mass="44680">MLWLRGQELRAPLVREPTPFVPTVEKIETMTDSERQNRLEYWIAFCLLSVFITTILGTLLMHLCPKMRRCLSGSGKQGAYTQVRKSHVSRLERGDEGITERDSAQSVQGAWRVERQRIWTAVAFAGTATACGLASVWSLVTHRLDKSVGLNWEVYAVLLVAGELWLLLQALLAVIWLSHEGNFAVTTFAEALFVCVTPFISDLFDTLKDTVFAALCLQSNHLLLKVVGILSWAYLLLIHVYFLLEANTLTELVGCYLPALMAMPETKVTEAASGTSSCYESLFQKCIPLLSLLYKQMTPTKRHLLILENVPQAVGAIIFLKLEGGSFFVGVINLIIPGVQILATYLLFHPLRAWLGPELGRKLALFLEKPDFLKAKQLWTEARGHQRARADSDSELCGVS</sequence>
<dbReference type="Proteomes" id="UP001642484">
    <property type="component" value="Unassembled WGS sequence"/>
</dbReference>
<keyword evidence="1" id="KW-0812">Transmembrane</keyword>
<organism evidence="2 3">
    <name type="scientific">Durusdinium trenchii</name>
    <dbReference type="NCBI Taxonomy" id="1381693"/>
    <lineage>
        <taxon>Eukaryota</taxon>
        <taxon>Sar</taxon>
        <taxon>Alveolata</taxon>
        <taxon>Dinophyceae</taxon>
        <taxon>Suessiales</taxon>
        <taxon>Symbiodiniaceae</taxon>
        <taxon>Durusdinium</taxon>
    </lineage>
</organism>
<keyword evidence="1" id="KW-0472">Membrane</keyword>
<reference evidence="2 3" key="1">
    <citation type="submission" date="2024-02" db="EMBL/GenBank/DDBJ databases">
        <authorList>
            <person name="Chen Y."/>
            <person name="Shah S."/>
            <person name="Dougan E. K."/>
            <person name="Thang M."/>
            <person name="Chan C."/>
        </authorList>
    </citation>
    <scope>NUCLEOTIDE SEQUENCE [LARGE SCALE GENOMIC DNA]</scope>
</reference>
<evidence type="ECO:0000256" key="1">
    <source>
        <dbReference type="SAM" id="Phobius"/>
    </source>
</evidence>
<feature type="transmembrane region" description="Helical" evidence="1">
    <location>
        <begin position="221"/>
        <end position="244"/>
    </location>
</feature>
<evidence type="ECO:0000313" key="3">
    <source>
        <dbReference type="Proteomes" id="UP001642484"/>
    </source>
</evidence>